<dbReference type="InterPro" id="IPR003594">
    <property type="entry name" value="HATPase_dom"/>
</dbReference>
<evidence type="ECO:0000259" key="13">
    <source>
        <dbReference type="PROSITE" id="PS50885"/>
    </source>
</evidence>
<organism evidence="14 15">
    <name type="scientific">Actinoallomurus spadix</name>
    <dbReference type="NCBI Taxonomy" id="79912"/>
    <lineage>
        <taxon>Bacteria</taxon>
        <taxon>Bacillati</taxon>
        <taxon>Actinomycetota</taxon>
        <taxon>Actinomycetes</taxon>
        <taxon>Streptosporangiales</taxon>
        <taxon>Thermomonosporaceae</taxon>
        <taxon>Actinoallomurus</taxon>
    </lineage>
</organism>
<evidence type="ECO:0000256" key="8">
    <source>
        <dbReference type="ARBA" id="ARBA00022989"/>
    </source>
</evidence>
<dbReference type="SUPFAM" id="SSF55874">
    <property type="entry name" value="ATPase domain of HSP90 chaperone/DNA topoisomerase II/histidine kinase"/>
    <property type="match status" value="1"/>
</dbReference>
<dbReference type="InterPro" id="IPR036890">
    <property type="entry name" value="HATPase_C_sf"/>
</dbReference>
<dbReference type="PROSITE" id="PS50885">
    <property type="entry name" value="HAMP"/>
    <property type="match status" value="1"/>
</dbReference>
<protein>
    <recommendedName>
        <fullName evidence="3">histidine kinase</fullName>
        <ecNumber evidence="3">2.7.13.3</ecNumber>
    </recommendedName>
</protein>
<keyword evidence="10 11" id="KW-0472">Membrane</keyword>
<dbReference type="SMART" id="SM00387">
    <property type="entry name" value="HATPase_c"/>
    <property type="match status" value="1"/>
</dbReference>
<evidence type="ECO:0000256" key="5">
    <source>
        <dbReference type="ARBA" id="ARBA00022679"/>
    </source>
</evidence>
<dbReference type="PROSITE" id="PS50109">
    <property type="entry name" value="HIS_KIN"/>
    <property type="match status" value="1"/>
</dbReference>
<evidence type="ECO:0000313" key="14">
    <source>
        <dbReference type="EMBL" id="GAA0328381.1"/>
    </source>
</evidence>
<dbReference type="EC" id="2.7.13.3" evidence="3"/>
<dbReference type="CDD" id="cd06225">
    <property type="entry name" value="HAMP"/>
    <property type="match status" value="1"/>
</dbReference>
<dbReference type="SUPFAM" id="SSF47384">
    <property type="entry name" value="Homodimeric domain of signal transducing histidine kinase"/>
    <property type="match status" value="1"/>
</dbReference>
<evidence type="ECO:0000256" key="2">
    <source>
        <dbReference type="ARBA" id="ARBA00004236"/>
    </source>
</evidence>
<comment type="subcellular location">
    <subcellularLocation>
        <location evidence="2">Cell membrane</location>
    </subcellularLocation>
</comment>
<evidence type="ECO:0000313" key="15">
    <source>
        <dbReference type="Proteomes" id="UP001501822"/>
    </source>
</evidence>
<dbReference type="InterPro" id="IPR003661">
    <property type="entry name" value="HisK_dim/P_dom"/>
</dbReference>
<keyword evidence="15" id="KW-1185">Reference proteome</keyword>
<evidence type="ECO:0000256" key="3">
    <source>
        <dbReference type="ARBA" id="ARBA00012438"/>
    </source>
</evidence>
<proteinExistence type="predicted"/>
<comment type="caution">
    <text evidence="14">The sequence shown here is derived from an EMBL/GenBank/DDBJ whole genome shotgun (WGS) entry which is preliminary data.</text>
</comment>
<name>A0ABP3FZ98_9ACTN</name>
<dbReference type="GO" id="GO:0016301">
    <property type="term" value="F:kinase activity"/>
    <property type="evidence" value="ECO:0007669"/>
    <property type="project" value="UniProtKB-KW"/>
</dbReference>
<keyword evidence="9" id="KW-0902">Two-component regulatory system</keyword>
<evidence type="ECO:0000256" key="4">
    <source>
        <dbReference type="ARBA" id="ARBA00022553"/>
    </source>
</evidence>
<evidence type="ECO:0000256" key="7">
    <source>
        <dbReference type="ARBA" id="ARBA00022777"/>
    </source>
</evidence>
<evidence type="ECO:0000256" key="6">
    <source>
        <dbReference type="ARBA" id="ARBA00022692"/>
    </source>
</evidence>
<dbReference type="SMART" id="SM00388">
    <property type="entry name" value="HisKA"/>
    <property type="match status" value="1"/>
</dbReference>
<dbReference type="CDD" id="cd00082">
    <property type="entry name" value="HisKA"/>
    <property type="match status" value="1"/>
</dbReference>
<dbReference type="Proteomes" id="UP001501822">
    <property type="component" value="Unassembled WGS sequence"/>
</dbReference>
<feature type="domain" description="Histidine kinase" evidence="12">
    <location>
        <begin position="252"/>
        <end position="456"/>
    </location>
</feature>
<evidence type="ECO:0000259" key="12">
    <source>
        <dbReference type="PROSITE" id="PS50109"/>
    </source>
</evidence>
<evidence type="ECO:0000256" key="11">
    <source>
        <dbReference type="SAM" id="Phobius"/>
    </source>
</evidence>
<dbReference type="Gene3D" id="1.10.287.130">
    <property type="match status" value="1"/>
</dbReference>
<dbReference type="Pfam" id="PF00672">
    <property type="entry name" value="HAMP"/>
    <property type="match status" value="1"/>
</dbReference>
<dbReference type="Gene3D" id="6.10.340.10">
    <property type="match status" value="1"/>
</dbReference>
<dbReference type="PANTHER" id="PTHR45436:SF5">
    <property type="entry name" value="SENSOR HISTIDINE KINASE TRCS"/>
    <property type="match status" value="1"/>
</dbReference>
<dbReference type="InterPro" id="IPR036097">
    <property type="entry name" value="HisK_dim/P_sf"/>
</dbReference>
<accession>A0ABP3FZ98</accession>
<dbReference type="SUPFAM" id="SSF158472">
    <property type="entry name" value="HAMP domain-like"/>
    <property type="match status" value="1"/>
</dbReference>
<dbReference type="PANTHER" id="PTHR45436">
    <property type="entry name" value="SENSOR HISTIDINE KINASE YKOH"/>
    <property type="match status" value="1"/>
</dbReference>
<dbReference type="RefSeq" id="WP_252809398.1">
    <property type="nucleotide sequence ID" value="NZ_BAAABM010000010.1"/>
</dbReference>
<keyword evidence="5" id="KW-0808">Transferase</keyword>
<dbReference type="InterPro" id="IPR004358">
    <property type="entry name" value="Sig_transdc_His_kin-like_C"/>
</dbReference>
<comment type="catalytic activity">
    <reaction evidence="1">
        <text>ATP + protein L-histidine = ADP + protein N-phospho-L-histidine.</text>
        <dbReference type="EC" id="2.7.13.3"/>
    </reaction>
</comment>
<evidence type="ECO:0000256" key="9">
    <source>
        <dbReference type="ARBA" id="ARBA00023012"/>
    </source>
</evidence>
<dbReference type="EMBL" id="BAAABM010000010">
    <property type="protein sequence ID" value="GAA0328381.1"/>
    <property type="molecule type" value="Genomic_DNA"/>
</dbReference>
<feature type="transmembrane region" description="Helical" evidence="11">
    <location>
        <begin position="168"/>
        <end position="188"/>
    </location>
</feature>
<gene>
    <name evidence="14" type="ORF">GCM10010151_17860</name>
</gene>
<dbReference type="InterPro" id="IPR050428">
    <property type="entry name" value="TCS_sensor_his_kinase"/>
</dbReference>
<dbReference type="SMART" id="SM00304">
    <property type="entry name" value="HAMP"/>
    <property type="match status" value="1"/>
</dbReference>
<dbReference type="InterPro" id="IPR005467">
    <property type="entry name" value="His_kinase_dom"/>
</dbReference>
<evidence type="ECO:0000256" key="10">
    <source>
        <dbReference type="ARBA" id="ARBA00023136"/>
    </source>
</evidence>
<keyword evidence="8 11" id="KW-1133">Transmembrane helix</keyword>
<reference evidence="15" key="1">
    <citation type="journal article" date="2019" name="Int. J. Syst. Evol. Microbiol.">
        <title>The Global Catalogue of Microorganisms (GCM) 10K type strain sequencing project: providing services to taxonomists for standard genome sequencing and annotation.</title>
        <authorList>
            <consortium name="The Broad Institute Genomics Platform"/>
            <consortium name="The Broad Institute Genome Sequencing Center for Infectious Disease"/>
            <person name="Wu L."/>
            <person name="Ma J."/>
        </authorList>
    </citation>
    <scope>NUCLEOTIDE SEQUENCE [LARGE SCALE GENOMIC DNA]</scope>
    <source>
        <strain evidence="15">JCM 3146</strain>
    </source>
</reference>
<dbReference type="PRINTS" id="PR00344">
    <property type="entry name" value="BCTRLSENSOR"/>
</dbReference>
<sequence>MISGLRGRLFLAFVAACLTSTALVAGIGYVLVRRAILQRAQDAVLIDTRETLAHNVPGDLTAPVPERTLSDVATSLVRPDRYVVVTDGITTVATGEFGRGDVPAGLAAQAARGLYFQRVVIRGRPWLVAATRVQGRDGAPLPLTVTVFASLAKENADLRRIQSALTQAGALTVVLAVVLAALLGRSVLRPLRRLARAARSLGRGQLTARVDVRGRDELADVARIFNESAASLEYTVGELRRLEATARRFAADVSHELRTPIAAMTAVTDMLEEDAARLPADTGTAARLVAEQTRRLGALVEDLLEISRMDAGTADLTMDDVPLAALVRECVTTRGWADQVIIEIPSGLRVRLDPRRFDVIIANLVANALRHGAPPVRVTGRPGLEVRVIDNGPGIPEDVLPHVFDRFFKADPARPAGKGTGLGLSIAQANAALHGGSIEAGNAPGGGAVFIVRIPA</sequence>
<dbReference type="CDD" id="cd00075">
    <property type="entry name" value="HATPase"/>
    <property type="match status" value="1"/>
</dbReference>
<dbReference type="Pfam" id="PF00512">
    <property type="entry name" value="HisKA"/>
    <property type="match status" value="1"/>
</dbReference>
<keyword evidence="7 14" id="KW-0418">Kinase</keyword>
<feature type="domain" description="HAMP" evidence="13">
    <location>
        <begin position="185"/>
        <end position="237"/>
    </location>
</feature>
<keyword evidence="6 11" id="KW-0812">Transmembrane</keyword>
<evidence type="ECO:0000256" key="1">
    <source>
        <dbReference type="ARBA" id="ARBA00000085"/>
    </source>
</evidence>
<dbReference type="Gene3D" id="3.30.565.10">
    <property type="entry name" value="Histidine kinase-like ATPase, C-terminal domain"/>
    <property type="match status" value="1"/>
</dbReference>
<dbReference type="InterPro" id="IPR003660">
    <property type="entry name" value="HAMP_dom"/>
</dbReference>
<dbReference type="Pfam" id="PF02518">
    <property type="entry name" value="HATPase_c"/>
    <property type="match status" value="1"/>
</dbReference>
<keyword evidence="4" id="KW-0597">Phosphoprotein</keyword>